<feature type="domain" description="AMP-binding enzyme C-terminal" evidence="4">
    <location>
        <begin position="469"/>
        <end position="553"/>
    </location>
</feature>
<evidence type="ECO:0000259" key="3">
    <source>
        <dbReference type="Pfam" id="PF00501"/>
    </source>
</evidence>
<reference evidence="5 6" key="1">
    <citation type="submission" date="2019-07" db="EMBL/GenBank/DDBJ databases">
        <title>Finished genome of Venturia effusa.</title>
        <authorList>
            <person name="Young C.A."/>
            <person name="Cox M.P."/>
            <person name="Ganley A.R.D."/>
            <person name="David W.J."/>
        </authorList>
    </citation>
    <scope>NUCLEOTIDE SEQUENCE [LARGE SCALE GENOMIC DNA]</scope>
    <source>
        <strain evidence="6">albino</strain>
    </source>
</reference>
<dbReference type="STRING" id="50376.A0A517LL09"/>
<dbReference type="PANTHER" id="PTHR24096:SF149">
    <property type="entry name" value="AMP-BINDING DOMAIN-CONTAINING PROTEIN-RELATED"/>
    <property type="match status" value="1"/>
</dbReference>
<dbReference type="Proteomes" id="UP000316270">
    <property type="component" value="Chromosome 15"/>
</dbReference>
<evidence type="ECO:0008006" key="7">
    <source>
        <dbReference type="Google" id="ProtNLM"/>
    </source>
</evidence>
<dbReference type="AlphaFoldDB" id="A0A517LL09"/>
<name>A0A517LL09_9PEZI</name>
<dbReference type="InterPro" id="IPR045851">
    <property type="entry name" value="AMP-bd_C_sf"/>
</dbReference>
<dbReference type="Pfam" id="PF13193">
    <property type="entry name" value="AMP-binding_C"/>
    <property type="match status" value="1"/>
</dbReference>
<dbReference type="OrthoDB" id="1898221at2759"/>
<dbReference type="GO" id="GO:0019748">
    <property type="term" value="P:secondary metabolic process"/>
    <property type="evidence" value="ECO:0007669"/>
    <property type="project" value="TreeGrafter"/>
</dbReference>
<dbReference type="InterPro" id="IPR042099">
    <property type="entry name" value="ANL_N_sf"/>
</dbReference>
<dbReference type="PROSITE" id="PS00455">
    <property type="entry name" value="AMP_BINDING"/>
    <property type="match status" value="1"/>
</dbReference>
<dbReference type="FunFam" id="3.30.300.30:FF:000007">
    <property type="entry name" value="4-coumarate--CoA ligase 2"/>
    <property type="match status" value="1"/>
</dbReference>
<feature type="domain" description="AMP-dependent synthetase/ligase" evidence="3">
    <location>
        <begin position="55"/>
        <end position="420"/>
    </location>
</feature>
<evidence type="ECO:0000256" key="1">
    <source>
        <dbReference type="ARBA" id="ARBA00006432"/>
    </source>
</evidence>
<gene>
    <name evidence="5" type="ORF">FKW77_002505</name>
</gene>
<comment type="similarity">
    <text evidence="1">Belongs to the ATP-dependent AMP-binding enzyme family.</text>
</comment>
<dbReference type="PANTHER" id="PTHR24096">
    <property type="entry name" value="LONG-CHAIN-FATTY-ACID--COA LIGASE"/>
    <property type="match status" value="1"/>
</dbReference>
<sequence>MLKTSGIYRHTKSYPIPNLDLITFLFDSEHSVAGPDAILHADAERPSIALNKAGLQRLFQEFAFGLRNRFGVGAHGRNKDVVVLFSTGQVAYPAAFFGIVGAGGIASLASASYTASELARQIKQGGANILISSEDLLDAARDAASQVTEKEITVLVLRTEPEFSLRIDGQGDDGELRGWGIDDRLPWEKITDEKELENSLIALLYSSGTTGEPKGVMLSHQNFVAQQIILSSPMRELTMKLMEEGQILPPARSLAHLPAAHIAGAGGYLIGPVLSGSIVFWMRKYNWPDFLRYNKTLKITAIYTVPSIFLRIAKDPAVTDHFKTLTYAAGGAAPLDGALQKAANKKVGNRDTMVGQAYGLSESTGAITAPVAGEKDDTGSIGPVLPNTEVRIVDVQDNDVPSGTPGELICRGPIITKGYFRNTKATEETFRNGWFCTGDVAVERGGKFYIVDRIKELIKYKGLQIAPAELEGILDSHPSVLEAAVIGIPDPSEGASSSGAAHSEIPRAYVIRQKDTKVTEVELQDFVKGKLAPYKQLRGGVVFVNELPKNGVNKLLRRELRERALKEIRRTEGAKL</sequence>
<protein>
    <recommendedName>
        <fullName evidence="7">NRPS-like protein biosynthetic cluster</fullName>
    </recommendedName>
</protein>
<dbReference type="InterPro" id="IPR000873">
    <property type="entry name" value="AMP-dep_synth/lig_dom"/>
</dbReference>
<dbReference type="GO" id="GO:0016405">
    <property type="term" value="F:CoA-ligase activity"/>
    <property type="evidence" value="ECO:0007669"/>
    <property type="project" value="TreeGrafter"/>
</dbReference>
<keyword evidence="2" id="KW-0436">Ligase</keyword>
<organism evidence="5 6">
    <name type="scientific">Venturia effusa</name>
    <dbReference type="NCBI Taxonomy" id="50376"/>
    <lineage>
        <taxon>Eukaryota</taxon>
        <taxon>Fungi</taxon>
        <taxon>Dikarya</taxon>
        <taxon>Ascomycota</taxon>
        <taxon>Pezizomycotina</taxon>
        <taxon>Dothideomycetes</taxon>
        <taxon>Pleosporomycetidae</taxon>
        <taxon>Venturiales</taxon>
        <taxon>Venturiaceae</taxon>
        <taxon>Venturia</taxon>
    </lineage>
</organism>
<evidence type="ECO:0000256" key="2">
    <source>
        <dbReference type="ARBA" id="ARBA00022598"/>
    </source>
</evidence>
<dbReference type="Gene3D" id="3.30.300.30">
    <property type="match status" value="1"/>
</dbReference>
<accession>A0A517LL09</accession>
<dbReference type="InterPro" id="IPR020845">
    <property type="entry name" value="AMP-binding_CS"/>
</dbReference>
<evidence type="ECO:0000313" key="5">
    <source>
        <dbReference type="EMBL" id="QDS76321.1"/>
    </source>
</evidence>
<dbReference type="EMBL" id="CP042199">
    <property type="protein sequence ID" value="QDS76321.1"/>
    <property type="molecule type" value="Genomic_DNA"/>
</dbReference>
<evidence type="ECO:0000259" key="4">
    <source>
        <dbReference type="Pfam" id="PF13193"/>
    </source>
</evidence>
<dbReference type="Gene3D" id="3.40.50.12780">
    <property type="entry name" value="N-terminal domain of ligase-like"/>
    <property type="match status" value="1"/>
</dbReference>
<evidence type="ECO:0000313" key="6">
    <source>
        <dbReference type="Proteomes" id="UP000316270"/>
    </source>
</evidence>
<dbReference type="Pfam" id="PF00501">
    <property type="entry name" value="AMP-binding"/>
    <property type="match status" value="1"/>
</dbReference>
<keyword evidence="6" id="KW-1185">Reference proteome</keyword>
<proteinExistence type="inferred from homology"/>
<dbReference type="SUPFAM" id="SSF56801">
    <property type="entry name" value="Acetyl-CoA synthetase-like"/>
    <property type="match status" value="1"/>
</dbReference>
<dbReference type="InterPro" id="IPR025110">
    <property type="entry name" value="AMP-bd_C"/>
</dbReference>